<sequence length="161" mass="18289">MKTFPALMKHRKVEENLFPWIELVNDEILDLKKQTYYVAGCRNSAISARTDLYDLLVNIPAREITVAPHAKESLTMTKTHKEIALFMVQLCENQSCTESQIISEINEKTKDLLNQLTSLATTETPDGKKMVSVQAFKEKDLPQAVESFLINLAIAENLFML</sequence>
<dbReference type="PANTHER" id="PTHR28544">
    <property type="entry name" value="PROTEIN FAM45A-RELATED"/>
    <property type="match status" value="1"/>
</dbReference>
<proteinExistence type="predicted"/>
<accession>A0ABM1I4D9</accession>
<dbReference type="InterPro" id="IPR042431">
    <property type="entry name" value="FAM45"/>
</dbReference>
<dbReference type="GeneID" id="107065683"/>
<reference evidence="3" key="1">
    <citation type="submission" date="2025-08" db="UniProtKB">
        <authorList>
            <consortium name="RefSeq"/>
        </authorList>
    </citation>
    <scope>IDENTIFICATION</scope>
    <source>
        <tissue evidence="3">Whole body</tissue>
    </source>
</reference>
<evidence type="ECO:0000313" key="2">
    <source>
        <dbReference type="Proteomes" id="UP000694924"/>
    </source>
</evidence>
<evidence type="ECO:0000313" key="3">
    <source>
        <dbReference type="RefSeq" id="XP_015175076.1"/>
    </source>
</evidence>
<keyword evidence="1" id="KW-0344">Guanine-nucleotide releasing factor</keyword>
<keyword evidence="2" id="KW-1185">Reference proteome</keyword>
<dbReference type="Proteomes" id="UP000694924">
    <property type="component" value="Unplaced"/>
</dbReference>
<name>A0ABM1I4D9_POLDO</name>
<evidence type="ECO:0000256" key="1">
    <source>
        <dbReference type="ARBA" id="ARBA00022658"/>
    </source>
</evidence>
<dbReference type="Pfam" id="PF08616">
    <property type="entry name" value="SPA"/>
    <property type="match status" value="1"/>
</dbReference>
<gene>
    <name evidence="3" type="primary">LOC107065683</name>
</gene>
<dbReference type="PANTHER" id="PTHR28544:SF1">
    <property type="entry name" value="DENN DOMAIN-CONTAINING PROTEIN 10-RELATED"/>
    <property type="match status" value="1"/>
</dbReference>
<organism evidence="2 3">
    <name type="scientific">Polistes dominula</name>
    <name type="common">European paper wasp</name>
    <name type="synonym">Vespa dominula</name>
    <dbReference type="NCBI Taxonomy" id="743375"/>
    <lineage>
        <taxon>Eukaryota</taxon>
        <taxon>Metazoa</taxon>
        <taxon>Ecdysozoa</taxon>
        <taxon>Arthropoda</taxon>
        <taxon>Hexapoda</taxon>
        <taxon>Insecta</taxon>
        <taxon>Pterygota</taxon>
        <taxon>Neoptera</taxon>
        <taxon>Endopterygota</taxon>
        <taxon>Hymenoptera</taxon>
        <taxon>Apocrita</taxon>
        <taxon>Aculeata</taxon>
        <taxon>Vespoidea</taxon>
        <taxon>Vespidae</taxon>
        <taxon>Polistinae</taxon>
        <taxon>Polistini</taxon>
        <taxon>Polistes</taxon>
    </lineage>
</organism>
<protein>
    <submittedName>
        <fullName evidence="3">Protein FAM45A-like</fullName>
    </submittedName>
</protein>
<dbReference type="RefSeq" id="XP_015175076.1">
    <property type="nucleotide sequence ID" value="XM_015319590.1"/>
</dbReference>